<proteinExistence type="predicted"/>
<evidence type="ECO:0000313" key="1">
    <source>
        <dbReference type="EMBL" id="MFF3341327.1"/>
    </source>
</evidence>
<accession>A0ABW6RL39</accession>
<evidence type="ECO:0000313" key="2">
    <source>
        <dbReference type="Proteomes" id="UP001601976"/>
    </source>
</evidence>
<organism evidence="1 2">
    <name type="scientific">Streptomyces flavidovirens</name>
    <dbReference type="NCBI Taxonomy" id="67298"/>
    <lineage>
        <taxon>Bacteria</taxon>
        <taxon>Bacillati</taxon>
        <taxon>Actinomycetota</taxon>
        <taxon>Actinomycetes</taxon>
        <taxon>Kitasatosporales</taxon>
        <taxon>Streptomycetaceae</taxon>
        <taxon>Streptomyces</taxon>
    </lineage>
</organism>
<protein>
    <submittedName>
        <fullName evidence="1">Uncharacterized protein</fullName>
    </submittedName>
</protein>
<dbReference type="EMBL" id="JBIAPK010000006">
    <property type="protein sequence ID" value="MFF3341327.1"/>
    <property type="molecule type" value="Genomic_DNA"/>
</dbReference>
<sequence>MDHVRVDVHGHHAAALPEEVSQELGVVPARSDSAQGIPDIRVLRSAEPAVAAQLTDLVPYRMVSAMPAVRRDISVAVDRDDLAENLGDRVRDALGPDALCVGS</sequence>
<comment type="caution">
    <text evidence="1">The sequence shown here is derived from an EMBL/GenBank/DDBJ whole genome shotgun (WGS) entry which is preliminary data.</text>
</comment>
<dbReference type="Proteomes" id="UP001601976">
    <property type="component" value="Unassembled WGS sequence"/>
</dbReference>
<keyword evidence="2" id="KW-1185">Reference proteome</keyword>
<name>A0ABW6RL39_9ACTN</name>
<reference evidence="1 2" key="1">
    <citation type="submission" date="2024-10" db="EMBL/GenBank/DDBJ databases">
        <title>The Natural Products Discovery Center: Release of the First 8490 Sequenced Strains for Exploring Actinobacteria Biosynthetic Diversity.</title>
        <authorList>
            <person name="Kalkreuter E."/>
            <person name="Kautsar S.A."/>
            <person name="Yang D."/>
            <person name="Bader C.D."/>
            <person name="Teijaro C.N."/>
            <person name="Fluegel L."/>
            <person name="Davis C.M."/>
            <person name="Simpson J.R."/>
            <person name="Lauterbach L."/>
            <person name="Steele A.D."/>
            <person name="Gui C."/>
            <person name="Meng S."/>
            <person name="Li G."/>
            <person name="Viehrig K."/>
            <person name="Ye F."/>
            <person name="Su P."/>
            <person name="Kiefer A.F."/>
            <person name="Nichols A."/>
            <person name="Cepeda A.J."/>
            <person name="Yan W."/>
            <person name="Fan B."/>
            <person name="Jiang Y."/>
            <person name="Adhikari A."/>
            <person name="Zheng C.-J."/>
            <person name="Schuster L."/>
            <person name="Cowan T.M."/>
            <person name="Smanski M.J."/>
            <person name="Chevrette M.G."/>
            <person name="De Carvalho L.P.S."/>
            <person name="Shen B."/>
        </authorList>
    </citation>
    <scope>NUCLEOTIDE SEQUENCE [LARGE SCALE GENOMIC DNA]</scope>
    <source>
        <strain evidence="1 2">NPDC003029</strain>
    </source>
</reference>
<gene>
    <name evidence="1" type="ORF">ACFYWW_21740</name>
</gene>
<dbReference type="RefSeq" id="WP_387896500.1">
    <property type="nucleotide sequence ID" value="NZ_JBIAPK010000006.1"/>
</dbReference>